<dbReference type="AlphaFoldDB" id="A0AA86W382"/>
<dbReference type="InterPro" id="IPR009057">
    <property type="entry name" value="Homeodomain-like_sf"/>
</dbReference>
<proteinExistence type="inferred from homology"/>
<dbReference type="InterPro" id="IPR002913">
    <property type="entry name" value="START_lipid-bd_dom"/>
</dbReference>
<feature type="coiled-coil region" evidence="11">
    <location>
        <begin position="123"/>
        <end position="197"/>
    </location>
</feature>
<dbReference type="PROSITE" id="PS50071">
    <property type="entry name" value="HOMEOBOX_2"/>
    <property type="match status" value="1"/>
</dbReference>
<dbReference type="Gene3D" id="3.30.530.20">
    <property type="match status" value="1"/>
</dbReference>
<evidence type="ECO:0000256" key="7">
    <source>
        <dbReference type="ARBA" id="ARBA00023163"/>
    </source>
</evidence>
<dbReference type="SMART" id="SM00389">
    <property type="entry name" value="HOX"/>
    <property type="match status" value="1"/>
</dbReference>
<evidence type="ECO:0000313" key="15">
    <source>
        <dbReference type="EMBL" id="CAJ1977256.1"/>
    </source>
</evidence>
<dbReference type="CDD" id="cd08875">
    <property type="entry name" value="START_ArGLABRA2_like"/>
    <property type="match status" value="1"/>
</dbReference>
<organism evidence="15 16">
    <name type="scientific">Sphenostylis stenocarpa</name>
    <dbReference type="NCBI Taxonomy" id="92480"/>
    <lineage>
        <taxon>Eukaryota</taxon>
        <taxon>Viridiplantae</taxon>
        <taxon>Streptophyta</taxon>
        <taxon>Embryophyta</taxon>
        <taxon>Tracheophyta</taxon>
        <taxon>Spermatophyta</taxon>
        <taxon>Magnoliopsida</taxon>
        <taxon>eudicotyledons</taxon>
        <taxon>Gunneridae</taxon>
        <taxon>Pentapetalae</taxon>
        <taxon>rosids</taxon>
        <taxon>fabids</taxon>
        <taxon>Fabales</taxon>
        <taxon>Fabaceae</taxon>
        <taxon>Papilionoideae</taxon>
        <taxon>50 kb inversion clade</taxon>
        <taxon>NPAAA clade</taxon>
        <taxon>indigoferoid/millettioid clade</taxon>
        <taxon>Phaseoleae</taxon>
        <taxon>Sphenostylis</taxon>
    </lineage>
</organism>
<dbReference type="GO" id="GO:0005634">
    <property type="term" value="C:nucleus"/>
    <property type="evidence" value="ECO:0007669"/>
    <property type="project" value="UniProtKB-SubCell"/>
</dbReference>
<comment type="similarity">
    <text evidence="2">Belongs to the HD-ZIP homeobox family. Class IV subfamily.</text>
</comment>
<comment type="subcellular location">
    <subcellularLocation>
        <location evidence="1 9 10">Nucleus</location>
    </subcellularLocation>
</comment>
<feature type="domain" description="Homeobox" evidence="13">
    <location>
        <begin position="71"/>
        <end position="131"/>
    </location>
</feature>
<keyword evidence="6 9" id="KW-0371">Homeobox</keyword>
<evidence type="ECO:0000256" key="6">
    <source>
        <dbReference type="ARBA" id="ARBA00023155"/>
    </source>
</evidence>
<dbReference type="Pfam" id="PF25797">
    <property type="entry name" value="PDF2_C"/>
    <property type="match status" value="1"/>
</dbReference>
<evidence type="ECO:0000256" key="11">
    <source>
        <dbReference type="SAM" id="Coils"/>
    </source>
</evidence>
<dbReference type="EMBL" id="OY731407">
    <property type="protein sequence ID" value="CAJ1977256.1"/>
    <property type="molecule type" value="Genomic_DNA"/>
</dbReference>
<dbReference type="PANTHER" id="PTHR45654:SF77">
    <property type="entry name" value="HOMEOBOX-LEUCINE ZIPPER PROTEIN MERISTEM L1"/>
    <property type="match status" value="1"/>
</dbReference>
<sequence length="742" mass="81420">MSVATPVSGLLPRHSRIRARGFGSIRIGSNENPPHRTSSESDLGRNKDDEAAGNETMEAPYSCEKQDSDKRSRKKRYHRHSHDQIMEMESFFKECPHPDDKQRKELSRELGLDPMQVKFWFQNKRTQSQHERHENSILRAENDKLRANNTSYKEALANASCPSCGNPTALGEMSFDEQQLNIENTRLREEIQKMSAIIAKCGGKPASSYHNMPSQNQLMSPLSFDQGVGNYGAQTAMVGEMFGGNEPLRTLLITNDFDKDIVMEIGGVAMQELTAMAVNGNPLWVPANGYEILNQDEYLVLFPKGIGPTPLGVKVEASRHSAVVIMDCNKLVEIFMDVDQWANMFCGIISRAVLHQVLEIGGKEILDGACQVMSAEFQVPSPLVPIRDDCFVRFCKRNSRESWVIVDFSVDQLRPSSFTKTRRRPSGCVITALPNGYSKIVWIEHVELDDNEVHDLYKNYVNSGLAFGAKRWVASLDRQCERLASAIATNIPQGSIGVFTNLEGRISTMKLAERMMLSFCTGVGASTANAWTPLTVGSKDVRVMTRKSVDDPGRPSGTVLSAATSLWLPFPSRTVFDFLRSEYSRNQWDILSNGGPVQELAHIANGHDTGNCVSLLQVNTANSSQSNMIILQESCTDATGSFVVYAPIDLASINIVLRGGNPDCVALLPSGFAVLPDGPELMNNGGHIREVGSGGCLLTVAFQILVDSIPTSKLSASSVTTVSSLIKCTVERIQAAVCSGGT</sequence>
<keyword evidence="8 9" id="KW-0539">Nucleus</keyword>
<dbReference type="GO" id="GO:0008289">
    <property type="term" value="F:lipid binding"/>
    <property type="evidence" value="ECO:0007669"/>
    <property type="project" value="InterPro"/>
</dbReference>
<dbReference type="CDD" id="cd00086">
    <property type="entry name" value="homeodomain"/>
    <property type="match status" value="1"/>
</dbReference>
<dbReference type="InterPro" id="IPR023393">
    <property type="entry name" value="START-like_dom_sf"/>
</dbReference>
<keyword evidence="7" id="KW-0804">Transcription</keyword>
<dbReference type="SUPFAM" id="SSF55961">
    <property type="entry name" value="Bet v1-like"/>
    <property type="match status" value="2"/>
</dbReference>
<accession>A0AA86W382</accession>
<feature type="region of interest" description="Disordered" evidence="12">
    <location>
        <begin position="22"/>
        <end position="83"/>
    </location>
</feature>
<dbReference type="Proteomes" id="UP001189624">
    <property type="component" value="Chromosome 10"/>
</dbReference>
<keyword evidence="4 11" id="KW-0175">Coiled coil</keyword>
<dbReference type="InterPro" id="IPR057993">
    <property type="entry name" value="HD-Zip_IV_C"/>
</dbReference>
<reference evidence="15" key="1">
    <citation type="submission" date="2023-10" db="EMBL/GenBank/DDBJ databases">
        <authorList>
            <person name="Domelevo Entfellner J.-B."/>
        </authorList>
    </citation>
    <scope>NUCLEOTIDE SEQUENCE</scope>
</reference>
<evidence type="ECO:0000313" key="16">
    <source>
        <dbReference type="Proteomes" id="UP001189624"/>
    </source>
</evidence>
<dbReference type="FunFam" id="1.10.10.60:FF:000229">
    <property type="entry name" value="Homeobox-leucine zipper protein HDG1"/>
    <property type="match status" value="1"/>
</dbReference>
<protein>
    <submittedName>
        <fullName evidence="15">Uncharacterized protein</fullName>
    </submittedName>
</protein>
<dbReference type="PANTHER" id="PTHR45654">
    <property type="entry name" value="HOMEOBOX-LEUCINE ZIPPER PROTEIN MERISTEM L1"/>
    <property type="match status" value="1"/>
</dbReference>
<dbReference type="SUPFAM" id="SSF46689">
    <property type="entry name" value="Homeodomain-like"/>
    <property type="match status" value="1"/>
</dbReference>
<dbReference type="GO" id="GO:0003677">
    <property type="term" value="F:DNA binding"/>
    <property type="evidence" value="ECO:0007669"/>
    <property type="project" value="UniProtKB-UniRule"/>
</dbReference>
<evidence type="ECO:0000256" key="10">
    <source>
        <dbReference type="RuleBase" id="RU000682"/>
    </source>
</evidence>
<evidence type="ECO:0000256" key="8">
    <source>
        <dbReference type="ARBA" id="ARBA00023242"/>
    </source>
</evidence>
<gene>
    <name evidence="15" type="ORF">AYBTSS11_LOCUS29408</name>
</gene>
<dbReference type="SMART" id="SM00234">
    <property type="entry name" value="START"/>
    <property type="match status" value="1"/>
</dbReference>
<evidence type="ECO:0000259" key="13">
    <source>
        <dbReference type="PROSITE" id="PS50071"/>
    </source>
</evidence>
<evidence type="ECO:0000256" key="4">
    <source>
        <dbReference type="ARBA" id="ARBA00023054"/>
    </source>
</evidence>
<keyword evidence="3" id="KW-0805">Transcription regulation</keyword>
<keyword evidence="5 9" id="KW-0238">DNA-binding</keyword>
<dbReference type="InterPro" id="IPR001356">
    <property type="entry name" value="HD"/>
</dbReference>
<dbReference type="Gene3D" id="1.10.10.60">
    <property type="entry name" value="Homeodomain-like"/>
    <property type="match status" value="1"/>
</dbReference>
<evidence type="ECO:0000256" key="1">
    <source>
        <dbReference type="ARBA" id="ARBA00004123"/>
    </source>
</evidence>
<evidence type="ECO:0000256" key="2">
    <source>
        <dbReference type="ARBA" id="ARBA00006789"/>
    </source>
</evidence>
<evidence type="ECO:0000256" key="9">
    <source>
        <dbReference type="PROSITE-ProRule" id="PRU00108"/>
    </source>
</evidence>
<feature type="domain" description="START" evidence="14">
    <location>
        <begin position="255"/>
        <end position="485"/>
    </location>
</feature>
<feature type="DNA-binding region" description="Homeobox" evidence="9">
    <location>
        <begin position="73"/>
        <end position="132"/>
    </location>
</feature>
<dbReference type="Pfam" id="PF00046">
    <property type="entry name" value="Homeodomain"/>
    <property type="match status" value="1"/>
</dbReference>
<dbReference type="InterPro" id="IPR042160">
    <property type="entry name" value="HD-Zip_IV"/>
</dbReference>
<evidence type="ECO:0000259" key="14">
    <source>
        <dbReference type="PROSITE" id="PS50848"/>
    </source>
</evidence>
<keyword evidence="16" id="KW-1185">Reference proteome</keyword>
<evidence type="ECO:0000256" key="12">
    <source>
        <dbReference type="SAM" id="MobiDB-lite"/>
    </source>
</evidence>
<evidence type="ECO:0000256" key="3">
    <source>
        <dbReference type="ARBA" id="ARBA00023015"/>
    </source>
</evidence>
<dbReference type="PROSITE" id="PS50848">
    <property type="entry name" value="START"/>
    <property type="match status" value="1"/>
</dbReference>
<name>A0AA86W382_9FABA</name>
<evidence type="ECO:0000256" key="5">
    <source>
        <dbReference type="ARBA" id="ARBA00023125"/>
    </source>
</evidence>
<feature type="compositionally biased region" description="Basic residues" evidence="12">
    <location>
        <begin position="71"/>
        <end position="81"/>
    </location>
</feature>
<dbReference type="Gramene" id="rna-AYBTSS11_LOCUS29408">
    <property type="protein sequence ID" value="CAJ1977256.1"/>
    <property type="gene ID" value="gene-AYBTSS11_LOCUS29408"/>
</dbReference>
<dbReference type="Pfam" id="PF01852">
    <property type="entry name" value="START"/>
    <property type="match status" value="1"/>
</dbReference>
<feature type="compositionally biased region" description="Basic and acidic residues" evidence="12">
    <location>
        <begin position="33"/>
        <end position="50"/>
    </location>
</feature>